<evidence type="ECO:0000256" key="1">
    <source>
        <dbReference type="SAM" id="Phobius"/>
    </source>
</evidence>
<name>A0ABS3F601_9PROT</name>
<feature type="transmembrane region" description="Helical" evidence="1">
    <location>
        <begin position="45"/>
        <end position="62"/>
    </location>
</feature>
<accession>A0ABS3F601</accession>
<reference evidence="2 3" key="1">
    <citation type="submission" date="2021-03" db="EMBL/GenBank/DDBJ databases">
        <title>Sneathiella sp. CAU 1612 isolated from Kang Won-do.</title>
        <authorList>
            <person name="Kim W."/>
        </authorList>
    </citation>
    <scope>NUCLEOTIDE SEQUENCE [LARGE SCALE GENOMIC DNA]</scope>
    <source>
        <strain evidence="2 3">CAU 1612</strain>
    </source>
</reference>
<keyword evidence="3" id="KW-1185">Reference proteome</keyword>
<keyword evidence="1" id="KW-0472">Membrane</keyword>
<dbReference type="RefSeq" id="WP_207044026.1">
    <property type="nucleotide sequence ID" value="NZ_JAFLNC010000002.1"/>
</dbReference>
<keyword evidence="1" id="KW-0812">Transmembrane</keyword>
<dbReference type="Proteomes" id="UP000664761">
    <property type="component" value="Unassembled WGS sequence"/>
</dbReference>
<dbReference type="Pfam" id="PF11431">
    <property type="entry name" value="Transport_MerF"/>
    <property type="match status" value="1"/>
</dbReference>
<protein>
    <submittedName>
        <fullName evidence="2">Mercury resistance system transport protein MerF</fullName>
    </submittedName>
</protein>
<dbReference type="Gene3D" id="1.10.287.910">
    <property type="entry name" value="bacterial mercury transporter, merf"/>
    <property type="match status" value="1"/>
</dbReference>
<evidence type="ECO:0000313" key="3">
    <source>
        <dbReference type="Proteomes" id="UP000664761"/>
    </source>
</evidence>
<comment type="caution">
    <text evidence="2">The sequence shown here is derived from an EMBL/GenBank/DDBJ whole genome shotgun (WGS) entry which is preliminary data.</text>
</comment>
<gene>
    <name evidence="2" type="primary">merF</name>
    <name evidence="2" type="ORF">J0X12_08080</name>
</gene>
<sequence>MKNETLLKVGIIGTVAAALCCFTPVLVILLGSVGLSAALGLLDMVLLPALALFIAITVYALWKRKKQLSSSPRS</sequence>
<evidence type="ECO:0000313" key="2">
    <source>
        <dbReference type="EMBL" id="MBO0333566.1"/>
    </source>
</evidence>
<proteinExistence type="predicted"/>
<feature type="transmembrane region" description="Helical" evidence="1">
    <location>
        <begin position="12"/>
        <end position="39"/>
    </location>
</feature>
<dbReference type="EMBL" id="JAFLNC010000002">
    <property type="protein sequence ID" value="MBO0333566.1"/>
    <property type="molecule type" value="Genomic_DNA"/>
</dbReference>
<organism evidence="2 3">
    <name type="scientific">Sneathiella sedimenti</name>
    <dbReference type="NCBI Taxonomy" id="2816034"/>
    <lineage>
        <taxon>Bacteria</taxon>
        <taxon>Pseudomonadati</taxon>
        <taxon>Pseudomonadota</taxon>
        <taxon>Alphaproteobacteria</taxon>
        <taxon>Sneathiellales</taxon>
        <taxon>Sneathiellaceae</taxon>
        <taxon>Sneathiella</taxon>
    </lineage>
</organism>
<dbReference type="NCBIfam" id="NF033565">
    <property type="entry name" value="trans_MerF"/>
    <property type="match status" value="1"/>
</dbReference>
<dbReference type="InterPro" id="IPR021091">
    <property type="entry name" value="Mercury_ion_transport_MerF"/>
</dbReference>
<keyword evidence="1" id="KW-1133">Transmembrane helix</keyword>